<organism evidence="12 13">
    <name type="scientific">Candidatus Synchoanobacter obligatus</name>
    <dbReference type="NCBI Taxonomy" id="2919597"/>
    <lineage>
        <taxon>Bacteria</taxon>
        <taxon>Pseudomonadati</taxon>
        <taxon>Pseudomonadota</taxon>
        <taxon>Gammaproteobacteria</taxon>
        <taxon>Candidatus Comchoanobacterales</taxon>
        <taxon>Candidatus Comchoanobacteraceae</taxon>
        <taxon>Candidatus Synchoanobacter</taxon>
    </lineage>
</organism>
<dbReference type="InterPro" id="IPR011010">
    <property type="entry name" value="DNA_brk_join_enz"/>
</dbReference>
<keyword evidence="8" id="KW-0131">Cell cycle</keyword>
<dbReference type="InterPro" id="IPR002104">
    <property type="entry name" value="Integrase_catalytic"/>
</dbReference>
<dbReference type="SUPFAM" id="SSF56349">
    <property type="entry name" value="DNA breaking-rejoining enzymes"/>
    <property type="match status" value="1"/>
</dbReference>
<dbReference type="Proteomes" id="UP001320768">
    <property type="component" value="Unassembled WGS sequence"/>
</dbReference>
<feature type="domain" description="Core-binding (CB)" evidence="11">
    <location>
        <begin position="28"/>
        <end position="147"/>
    </location>
</feature>
<keyword evidence="4" id="KW-0159">Chromosome partition</keyword>
<dbReference type="Pfam" id="PF00589">
    <property type="entry name" value="Phage_integrase"/>
    <property type="match status" value="1"/>
</dbReference>
<dbReference type="PROSITE" id="PS51900">
    <property type="entry name" value="CB"/>
    <property type="match status" value="1"/>
</dbReference>
<dbReference type="InterPro" id="IPR050090">
    <property type="entry name" value="Tyrosine_recombinase_XerCD"/>
</dbReference>
<dbReference type="InterPro" id="IPR010998">
    <property type="entry name" value="Integrase_recombinase_N"/>
</dbReference>
<accession>A0ABT1L767</accession>
<keyword evidence="13" id="KW-1185">Reference proteome</keyword>
<evidence type="ECO:0000259" key="10">
    <source>
        <dbReference type="PROSITE" id="PS51898"/>
    </source>
</evidence>
<evidence type="ECO:0000313" key="12">
    <source>
        <dbReference type="EMBL" id="MCP8352621.1"/>
    </source>
</evidence>
<sequence>MNGRFIPRAIFYDSADLLRRIQAPIDVPQEYAAVRLFLLSYVHSQDTYNTYRREIERYCQWVWFVNKTLLSEVIRHDLQGYIRFFQDPPSNWVSTKHVARYVESLDGLAPNPLWRPFVITVGKKRMVSSAGMKSMLACLSTFYNFLLHEQVVNQNPVQMLRQKNQLIQTVSSSRVKRRLTNKQWSYVISVAQKKAIANPLYERTLYLLTLFYLLGLRISEVSESKEGAKAMNLFFQDQQGRWWFEAHGKGNKVRQVAVPDAMLEGLKRYRQSLGLGFFPVANDLSPLVPKLKGQGGLSARQIRALISESFSDAVMVILHEGFSDESEGLKQATVHWLRHTSISEDVLTRPNEHVRDDVGHENIATTSLYMDVHDEERHRSAKDKPLKRERC</sequence>
<dbReference type="RefSeq" id="WP_258569726.1">
    <property type="nucleotide sequence ID" value="NZ_JAKUDN010000002.1"/>
</dbReference>
<evidence type="ECO:0000256" key="9">
    <source>
        <dbReference type="PROSITE-ProRule" id="PRU01248"/>
    </source>
</evidence>
<evidence type="ECO:0000256" key="8">
    <source>
        <dbReference type="ARBA" id="ARBA00023306"/>
    </source>
</evidence>
<dbReference type="PROSITE" id="PS51898">
    <property type="entry name" value="TYR_RECOMBINASE"/>
    <property type="match status" value="1"/>
</dbReference>
<dbReference type="PANTHER" id="PTHR30349">
    <property type="entry name" value="PHAGE INTEGRASE-RELATED"/>
    <property type="match status" value="1"/>
</dbReference>
<evidence type="ECO:0000256" key="4">
    <source>
        <dbReference type="ARBA" id="ARBA00022829"/>
    </source>
</evidence>
<dbReference type="InterPro" id="IPR044068">
    <property type="entry name" value="CB"/>
</dbReference>
<dbReference type="PANTHER" id="PTHR30349:SF77">
    <property type="entry name" value="TYROSINE RECOMBINASE XERC"/>
    <property type="match status" value="1"/>
</dbReference>
<protein>
    <submittedName>
        <fullName evidence="12">Tyrosine-type recombinase/integrase</fullName>
    </submittedName>
</protein>
<proteinExistence type="predicted"/>
<feature type="domain" description="Tyr recombinase" evidence="10">
    <location>
        <begin position="174"/>
        <end position="383"/>
    </location>
</feature>
<evidence type="ECO:0000256" key="3">
    <source>
        <dbReference type="ARBA" id="ARBA00022618"/>
    </source>
</evidence>
<evidence type="ECO:0000256" key="6">
    <source>
        <dbReference type="ARBA" id="ARBA00023125"/>
    </source>
</evidence>
<dbReference type="InterPro" id="IPR013762">
    <property type="entry name" value="Integrase-like_cat_sf"/>
</dbReference>
<dbReference type="Gene3D" id="1.10.443.10">
    <property type="entry name" value="Intergrase catalytic core"/>
    <property type="match status" value="1"/>
</dbReference>
<evidence type="ECO:0000256" key="1">
    <source>
        <dbReference type="ARBA" id="ARBA00004496"/>
    </source>
</evidence>
<evidence type="ECO:0000256" key="2">
    <source>
        <dbReference type="ARBA" id="ARBA00022490"/>
    </source>
</evidence>
<evidence type="ECO:0000256" key="5">
    <source>
        <dbReference type="ARBA" id="ARBA00022908"/>
    </source>
</evidence>
<comment type="caution">
    <text evidence="12">The sequence shown here is derived from an EMBL/GenBank/DDBJ whole genome shotgun (WGS) entry which is preliminary data.</text>
</comment>
<evidence type="ECO:0000256" key="7">
    <source>
        <dbReference type="ARBA" id="ARBA00023172"/>
    </source>
</evidence>
<reference evidence="12 13" key="1">
    <citation type="journal article" date="2022" name="Nat. Microbiol.">
        <title>The microbiome of a bacterivorous marine choanoflagellate contains a resource-demanding obligate bacterial associate.</title>
        <authorList>
            <person name="Needham D.M."/>
            <person name="Poirier C."/>
            <person name="Bachy C."/>
            <person name="George E.E."/>
            <person name="Wilken S."/>
            <person name="Yung C.C.M."/>
            <person name="Limardo A.J."/>
            <person name="Morando M."/>
            <person name="Sudek L."/>
            <person name="Malmstrom R.R."/>
            <person name="Keeling P.J."/>
            <person name="Santoro A.E."/>
            <person name="Worden A.Z."/>
        </authorList>
    </citation>
    <scope>NUCLEOTIDE SEQUENCE [LARGE SCALE GENOMIC DNA]</scope>
    <source>
        <strain evidence="12 13">Comchoano-2</strain>
    </source>
</reference>
<keyword evidence="2" id="KW-0963">Cytoplasm</keyword>
<dbReference type="Gene3D" id="1.10.150.130">
    <property type="match status" value="1"/>
</dbReference>
<dbReference type="EMBL" id="JAKUDN010000002">
    <property type="protein sequence ID" value="MCP8352621.1"/>
    <property type="molecule type" value="Genomic_DNA"/>
</dbReference>
<keyword evidence="3" id="KW-0132">Cell division</keyword>
<keyword evidence="7" id="KW-0233">DNA recombination</keyword>
<evidence type="ECO:0000313" key="13">
    <source>
        <dbReference type="Proteomes" id="UP001320768"/>
    </source>
</evidence>
<comment type="subcellular location">
    <subcellularLocation>
        <location evidence="1">Cytoplasm</location>
    </subcellularLocation>
</comment>
<name>A0ABT1L767_9GAMM</name>
<keyword evidence="6 9" id="KW-0238">DNA-binding</keyword>
<keyword evidence="5" id="KW-0229">DNA integration</keyword>
<evidence type="ECO:0000259" key="11">
    <source>
        <dbReference type="PROSITE" id="PS51900"/>
    </source>
</evidence>
<gene>
    <name evidence="12" type="ORF">MKS91_04900</name>
</gene>